<dbReference type="Pfam" id="PF06662">
    <property type="entry name" value="C5-epim_C"/>
    <property type="match status" value="1"/>
</dbReference>
<dbReference type="InterPro" id="IPR008928">
    <property type="entry name" value="6-hairpin_glycosidase_sf"/>
</dbReference>
<dbReference type="EMBL" id="CP013050">
    <property type="protein sequence ID" value="ALM75602.1"/>
    <property type="molecule type" value="Genomic_DNA"/>
</dbReference>
<protein>
    <recommendedName>
        <fullName evidence="1">D-glucuronyl C5-epimerase C-terminal domain-containing protein</fullName>
    </recommendedName>
</protein>
<name>A0A0S1XCV0_THEBA</name>
<dbReference type="InterPro" id="IPR010598">
    <property type="entry name" value="C5-epim_C"/>
</dbReference>
<organism evidence="2 3">
    <name type="scientific">Thermococcus barophilus</name>
    <dbReference type="NCBI Taxonomy" id="55802"/>
    <lineage>
        <taxon>Archaea</taxon>
        <taxon>Methanobacteriati</taxon>
        <taxon>Methanobacteriota</taxon>
        <taxon>Thermococci</taxon>
        <taxon>Thermococcales</taxon>
        <taxon>Thermococcaceae</taxon>
        <taxon>Thermococcus</taxon>
    </lineage>
</organism>
<dbReference type="GO" id="GO:0047464">
    <property type="term" value="F:heparosan-N-sulfate-glucuronate 5-epimerase activity"/>
    <property type="evidence" value="ECO:0007669"/>
    <property type="project" value="InterPro"/>
</dbReference>
<dbReference type="PATRIC" id="fig|55802.8.peg.1669"/>
<reference evidence="2 3" key="1">
    <citation type="journal article" date="2016" name="Genome Announc.">
        <title>Complete genome sequence of the hyperthermophilic and piezophilic archaeon Thermococcus barophilus Ch5, capable of growth at the expense of hydrogenogenesis from carbon monoxide and formate.</title>
        <authorList>
            <person name="Oger P."/>
            <person name="Sokolova T.G."/>
            <person name="Kozhevnikova D.A."/>
            <person name="Taranov E.A."/>
            <person name="Vannier P."/>
            <person name="Lee H.S."/>
            <person name="Kwon K.K."/>
            <person name="Kang S.G."/>
            <person name="Lee J.H."/>
            <person name="Bonch-Osmolovskaya E.A."/>
            <person name="Lebedinsky A.V."/>
        </authorList>
    </citation>
    <scope>NUCLEOTIDE SEQUENCE [LARGE SCALE GENOMIC DNA]</scope>
    <source>
        <strain evidence="3">Ch5</strain>
    </source>
</reference>
<dbReference type="GeneID" id="26136930"/>
<proteinExistence type="predicted"/>
<evidence type="ECO:0000259" key="1">
    <source>
        <dbReference type="Pfam" id="PF06662"/>
    </source>
</evidence>
<dbReference type="RefSeq" id="WP_056934190.1">
    <property type="nucleotide sequence ID" value="NZ_CP013050.1"/>
</dbReference>
<dbReference type="GO" id="GO:0015012">
    <property type="term" value="P:heparan sulfate proteoglycan biosynthetic process"/>
    <property type="evidence" value="ECO:0007669"/>
    <property type="project" value="InterPro"/>
</dbReference>
<dbReference type="Proteomes" id="UP000066042">
    <property type="component" value="Chromosome"/>
</dbReference>
<dbReference type="STRING" id="55802.TBCH5v1_1690"/>
<dbReference type="SUPFAM" id="SSF48208">
    <property type="entry name" value="Six-hairpin glycosidases"/>
    <property type="match status" value="1"/>
</dbReference>
<dbReference type="PANTHER" id="PTHR13174:SF3">
    <property type="entry name" value="D-GLUCURONYL C5-EPIMERASE"/>
    <property type="match status" value="1"/>
</dbReference>
<evidence type="ECO:0000313" key="2">
    <source>
        <dbReference type="EMBL" id="ALM75602.1"/>
    </source>
</evidence>
<dbReference type="PANTHER" id="PTHR13174">
    <property type="entry name" value="D-GLUCURONYL C5-EPIMERASE"/>
    <property type="match status" value="1"/>
</dbReference>
<gene>
    <name evidence="2" type="ORF">TBCH5v1_1690</name>
</gene>
<dbReference type="InterPro" id="IPR039721">
    <property type="entry name" value="C5-epimerase"/>
</dbReference>
<feature type="domain" description="D-glucuronyl C5-epimerase C-terminal" evidence="1">
    <location>
        <begin position="191"/>
        <end position="361"/>
    </location>
</feature>
<dbReference type="GO" id="GO:0005975">
    <property type="term" value="P:carbohydrate metabolic process"/>
    <property type="evidence" value="ECO:0007669"/>
    <property type="project" value="InterPro"/>
</dbReference>
<evidence type="ECO:0000313" key="3">
    <source>
        <dbReference type="Proteomes" id="UP000066042"/>
    </source>
</evidence>
<sequence length="367" mass="42562">MREKALILVFMLLTSSLFGIYENAENRISAQTEDPELIALLQENENVVLGNFISFLSAVNPLYLISSFEASYPLLVFSKIKLTPERNKILKATLRANNEFYSRHLSPLKSFYAVSFTSSAPYNSVFLANSSFKSALPYVHYNFKGLVLYPVTALHWADVYFQIGKEENAMEILRELQSYLVTKNHQGLEYAVFENYFHFENSSIPWISGYAQGLGAGLYARAYNITKNESYLRTAQLLMNSFRIPYSKGGFIVNSTYGLWILEYAYNSNELVLNGHIIALQGVYYYWEITNDTYAKWVFDEGVKAVEKALPDFDENGWSLYSNIHGRAMKNYHELHIQLLEWLYEKTKNEKFKEYAEKWRKSLQNVR</sequence>
<accession>A0A0S1XCV0</accession>
<dbReference type="AlphaFoldDB" id="A0A0S1XCV0"/>